<sequence>MRCLEVAHRVERSIFFWQNGVAGNHTNSMKHHSKAWRYSTEDRAEKTHLTQHSTAQHATEDGVLFQCSLASRTACAQWSDFSAAKQLILVVEPGLWLAVLPFKA</sequence>
<accession>A0A7S4CW61</accession>
<organism evidence="1">
    <name type="scientific">Eutreptiella gymnastica</name>
    <dbReference type="NCBI Taxonomy" id="73025"/>
    <lineage>
        <taxon>Eukaryota</taxon>
        <taxon>Discoba</taxon>
        <taxon>Euglenozoa</taxon>
        <taxon>Euglenida</taxon>
        <taxon>Spirocuta</taxon>
        <taxon>Euglenophyceae</taxon>
        <taxon>Eutreptiales</taxon>
        <taxon>Eutreptiaceae</taxon>
        <taxon>Eutreptiella</taxon>
    </lineage>
</organism>
<dbReference type="AlphaFoldDB" id="A0A7S4CW61"/>
<protein>
    <submittedName>
        <fullName evidence="1">Uncharacterized protein</fullName>
    </submittedName>
</protein>
<evidence type="ECO:0000313" key="1">
    <source>
        <dbReference type="EMBL" id="CAE0808391.1"/>
    </source>
</evidence>
<proteinExistence type="predicted"/>
<name>A0A7S4CW61_9EUGL</name>
<dbReference type="EMBL" id="HBJA01055026">
    <property type="protein sequence ID" value="CAE0808391.1"/>
    <property type="molecule type" value="Transcribed_RNA"/>
</dbReference>
<gene>
    <name evidence="1" type="ORF">EGYM00163_LOCUS19522</name>
</gene>
<reference evidence="1" key="1">
    <citation type="submission" date="2021-01" db="EMBL/GenBank/DDBJ databases">
        <authorList>
            <person name="Corre E."/>
            <person name="Pelletier E."/>
            <person name="Niang G."/>
            <person name="Scheremetjew M."/>
            <person name="Finn R."/>
            <person name="Kale V."/>
            <person name="Holt S."/>
            <person name="Cochrane G."/>
            <person name="Meng A."/>
            <person name="Brown T."/>
            <person name="Cohen L."/>
        </authorList>
    </citation>
    <scope>NUCLEOTIDE SEQUENCE</scope>
    <source>
        <strain evidence="1">CCMP1594</strain>
    </source>
</reference>